<organism evidence="11 12">
    <name type="scientific">Candidatus Staskawiczbacteria bacterium RIFOXYD1_FULL_32_13</name>
    <dbReference type="NCBI Taxonomy" id="1802234"/>
    <lineage>
        <taxon>Bacteria</taxon>
        <taxon>Candidatus Staskawicziibacteriota</taxon>
    </lineage>
</organism>
<proteinExistence type="inferred from homology"/>
<dbReference type="GO" id="GO:0004813">
    <property type="term" value="F:alanine-tRNA ligase activity"/>
    <property type="evidence" value="ECO:0007669"/>
    <property type="project" value="UniProtKB-EC"/>
</dbReference>
<dbReference type="Pfam" id="PF01411">
    <property type="entry name" value="tRNA-synt_2c"/>
    <property type="match status" value="1"/>
</dbReference>
<dbReference type="GO" id="GO:0006419">
    <property type="term" value="P:alanyl-tRNA aminoacylation"/>
    <property type="evidence" value="ECO:0007669"/>
    <property type="project" value="InterPro"/>
</dbReference>
<dbReference type="SUPFAM" id="SSF55681">
    <property type="entry name" value="Class II aaRS and biotin synthetases"/>
    <property type="match status" value="1"/>
</dbReference>
<evidence type="ECO:0000256" key="4">
    <source>
        <dbReference type="ARBA" id="ARBA00022598"/>
    </source>
</evidence>
<keyword evidence="3" id="KW-0820">tRNA-binding</keyword>
<dbReference type="FunFam" id="3.30.980.10:FF:000004">
    <property type="entry name" value="Alanine--tRNA ligase, cytoplasmic"/>
    <property type="match status" value="1"/>
</dbReference>
<comment type="similarity">
    <text evidence="1">Belongs to the class-II aminoacyl-tRNA synthetase family.</text>
</comment>
<dbReference type="GO" id="GO:0005829">
    <property type="term" value="C:cytosol"/>
    <property type="evidence" value="ECO:0007669"/>
    <property type="project" value="TreeGrafter"/>
</dbReference>
<dbReference type="Gene3D" id="3.30.980.10">
    <property type="entry name" value="Threonyl-trna Synthetase, Chain A, domain 2"/>
    <property type="match status" value="1"/>
</dbReference>
<sequence>MQSSELRQKYLDFFKKQGHAIIPSASLIPENDSTTLFTSSGMQPMVPYLMGEKHPLGTRICDSQKSFRVVDIEEVGDGRHGTFFEMLGNWSLGDYFKKEQLHWIYSFLVEEVGLNVNNLYATVFRGEESIKVTKDSESVDILKDIFKKYGIDAKDVNFSEKDGMQGGRIFYYPVEKNWWSRSGIPAKMPIGEIGGPDSEIFYDFGVDLKKHDNSEWKDLPCHINCDCGRFIEIGNSVFMEYKKTENGFEKLTQQNVDFGGGLERITMASQNTEDVFQTDLYLNIIKKIEELSNKKYSDDKKSFQIIADHLKAVTFIMGDNRGITPSNLGQGYIVRRLIRRAIRFGKQLGINEYLWQTKLAEIIISDYKDIYVEIQNNKDFIMDCLSAEEIKFENTIEKGLKEFSSLSSQNIISGKDAFLLYQTYGFPIEMTEELAFEKGLKIDMEEFKKESEKHQELSRTASAGTFKGGLADASEQTTKLHTSAHLMLAGLRKFLQDSVSQKGSNITSERVRFDFAWKDKLTQDQLKQVEDFVNEAILKDLPVICKEMTLDDAKEINATGVFEHKYGERVKVYFIGEGEQNISKEICGGPHVEHTGTMGKFKIIKEESSSAGVRRIKAILQ</sequence>
<dbReference type="Proteomes" id="UP000178935">
    <property type="component" value="Unassembled WGS sequence"/>
</dbReference>
<dbReference type="EC" id="6.1.1.7" evidence="2"/>
<dbReference type="PRINTS" id="PR00980">
    <property type="entry name" value="TRNASYNTHALA"/>
</dbReference>
<feature type="domain" description="Alanyl-transfer RNA synthetases family profile" evidence="10">
    <location>
        <begin position="1"/>
        <end position="621"/>
    </location>
</feature>
<protein>
    <recommendedName>
        <fullName evidence="2">alanine--tRNA ligase</fullName>
        <ecNumber evidence="2">6.1.1.7</ecNumber>
    </recommendedName>
</protein>
<keyword evidence="5" id="KW-0547">Nucleotide-binding</keyword>
<dbReference type="Gene3D" id="3.30.54.20">
    <property type="match status" value="1"/>
</dbReference>
<dbReference type="InterPro" id="IPR002318">
    <property type="entry name" value="Ala-tRNA-lgiase_IIc"/>
</dbReference>
<dbReference type="InterPro" id="IPR018162">
    <property type="entry name" value="Ala-tRNA-ligase_IIc_anticod-bd"/>
</dbReference>
<gene>
    <name evidence="11" type="ORF">A2561_04740</name>
</gene>
<dbReference type="EMBL" id="MHPU01000013">
    <property type="protein sequence ID" value="OGZ88983.1"/>
    <property type="molecule type" value="Genomic_DNA"/>
</dbReference>
<reference evidence="11 12" key="1">
    <citation type="journal article" date="2016" name="Nat. Commun.">
        <title>Thousands of microbial genomes shed light on interconnected biogeochemical processes in an aquifer system.</title>
        <authorList>
            <person name="Anantharaman K."/>
            <person name="Brown C.T."/>
            <person name="Hug L.A."/>
            <person name="Sharon I."/>
            <person name="Castelle C.J."/>
            <person name="Probst A.J."/>
            <person name="Thomas B.C."/>
            <person name="Singh A."/>
            <person name="Wilkins M.J."/>
            <person name="Karaoz U."/>
            <person name="Brodie E.L."/>
            <person name="Williams K.H."/>
            <person name="Hubbard S.S."/>
            <person name="Banfield J.F."/>
        </authorList>
    </citation>
    <scope>NUCLEOTIDE SEQUENCE [LARGE SCALE GENOMIC DNA]</scope>
</reference>
<dbReference type="Gene3D" id="3.30.930.10">
    <property type="entry name" value="Bira Bifunctional Protein, Domain 2"/>
    <property type="match status" value="1"/>
</dbReference>
<keyword evidence="8" id="KW-0648">Protein biosynthesis</keyword>
<dbReference type="PANTHER" id="PTHR11777">
    <property type="entry name" value="ALANYL-TRNA SYNTHETASE"/>
    <property type="match status" value="1"/>
</dbReference>
<evidence type="ECO:0000256" key="6">
    <source>
        <dbReference type="ARBA" id="ARBA00022840"/>
    </source>
</evidence>
<keyword evidence="4" id="KW-0436">Ligase</keyword>
<dbReference type="SUPFAM" id="SSF55186">
    <property type="entry name" value="ThrRS/AlaRS common domain"/>
    <property type="match status" value="1"/>
</dbReference>
<dbReference type="GO" id="GO:0005524">
    <property type="term" value="F:ATP binding"/>
    <property type="evidence" value="ECO:0007669"/>
    <property type="project" value="UniProtKB-KW"/>
</dbReference>
<evidence type="ECO:0000313" key="12">
    <source>
        <dbReference type="Proteomes" id="UP000178935"/>
    </source>
</evidence>
<evidence type="ECO:0000256" key="7">
    <source>
        <dbReference type="ARBA" id="ARBA00022884"/>
    </source>
</evidence>
<keyword evidence="7" id="KW-0694">RNA-binding</keyword>
<dbReference type="InterPro" id="IPR018163">
    <property type="entry name" value="Thr/Ala-tRNA-synth_IIc_edit"/>
</dbReference>
<evidence type="ECO:0000313" key="11">
    <source>
        <dbReference type="EMBL" id="OGZ88983.1"/>
    </source>
</evidence>
<dbReference type="SUPFAM" id="SSF101353">
    <property type="entry name" value="Putative anticodon-binding domain of alanyl-tRNA synthetase (AlaRS)"/>
    <property type="match status" value="1"/>
</dbReference>
<dbReference type="SMART" id="SM00863">
    <property type="entry name" value="tRNA_SAD"/>
    <property type="match status" value="1"/>
</dbReference>
<dbReference type="InterPro" id="IPR018164">
    <property type="entry name" value="Ala-tRNA-synth_IIc_N"/>
</dbReference>
<accession>A0A1G2JPV6</accession>
<dbReference type="AlphaFoldDB" id="A0A1G2JPV6"/>
<evidence type="ECO:0000256" key="9">
    <source>
        <dbReference type="ARBA" id="ARBA00023146"/>
    </source>
</evidence>
<dbReference type="NCBIfam" id="NF002436">
    <property type="entry name" value="PRK01584.1"/>
    <property type="match status" value="1"/>
</dbReference>
<keyword evidence="9" id="KW-0030">Aminoacyl-tRNA synthetase</keyword>
<evidence type="ECO:0000256" key="5">
    <source>
        <dbReference type="ARBA" id="ARBA00022741"/>
    </source>
</evidence>
<dbReference type="Pfam" id="PF07973">
    <property type="entry name" value="tRNA_SAD"/>
    <property type="match status" value="1"/>
</dbReference>
<evidence type="ECO:0000256" key="1">
    <source>
        <dbReference type="ARBA" id="ARBA00008226"/>
    </source>
</evidence>
<dbReference type="InterPro" id="IPR012947">
    <property type="entry name" value="tRNA_SAD"/>
</dbReference>
<evidence type="ECO:0000259" key="10">
    <source>
        <dbReference type="PROSITE" id="PS50860"/>
    </source>
</evidence>
<dbReference type="CDD" id="cd00673">
    <property type="entry name" value="AlaRS_core"/>
    <property type="match status" value="1"/>
</dbReference>
<dbReference type="PROSITE" id="PS50860">
    <property type="entry name" value="AA_TRNA_LIGASE_II_ALA"/>
    <property type="match status" value="1"/>
</dbReference>
<dbReference type="PANTHER" id="PTHR11777:SF9">
    <property type="entry name" value="ALANINE--TRNA LIGASE, CYTOPLASMIC"/>
    <property type="match status" value="1"/>
</dbReference>
<comment type="caution">
    <text evidence="11">The sequence shown here is derived from an EMBL/GenBank/DDBJ whole genome shotgun (WGS) entry which is preliminary data.</text>
</comment>
<dbReference type="GO" id="GO:0002161">
    <property type="term" value="F:aminoacyl-tRNA deacylase activity"/>
    <property type="evidence" value="ECO:0007669"/>
    <property type="project" value="TreeGrafter"/>
</dbReference>
<evidence type="ECO:0000256" key="3">
    <source>
        <dbReference type="ARBA" id="ARBA00022555"/>
    </source>
</evidence>
<dbReference type="GO" id="GO:0000049">
    <property type="term" value="F:tRNA binding"/>
    <property type="evidence" value="ECO:0007669"/>
    <property type="project" value="UniProtKB-KW"/>
</dbReference>
<evidence type="ECO:0000256" key="2">
    <source>
        <dbReference type="ARBA" id="ARBA00013168"/>
    </source>
</evidence>
<keyword evidence="6" id="KW-0067">ATP-binding</keyword>
<evidence type="ECO:0000256" key="8">
    <source>
        <dbReference type="ARBA" id="ARBA00022917"/>
    </source>
</evidence>
<dbReference type="InterPro" id="IPR018165">
    <property type="entry name" value="Ala-tRNA-synth_IIc_core"/>
</dbReference>
<dbReference type="InterPro" id="IPR050058">
    <property type="entry name" value="Ala-tRNA_ligase"/>
</dbReference>
<dbReference type="InterPro" id="IPR045864">
    <property type="entry name" value="aa-tRNA-synth_II/BPL/LPL"/>
</dbReference>
<name>A0A1G2JPV6_9BACT</name>